<protein>
    <submittedName>
        <fullName evidence="2">Uncharacterized protein</fullName>
    </submittedName>
</protein>
<comment type="caution">
    <text evidence="2">The sequence shown here is derived from an EMBL/GenBank/DDBJ whole genome shotgun (WGS) entry which is preliminary data.</text>
</comment>
<sequence length="243" mass="27062">MTKDHPFRKGMKPQAVDKYWRNLQINDDGTKAQVVQWIQRIHDRVQPAFVNNGVPADDLLKRSNAPKMLREQMSDDFGMLPIQLQQQPKEGAISGLYDLYRALRCAFPGQWGLSEPKPRLSRAARAQVPTPAAPAAISATTPAANNVNPAEGTEVPAAGSEFLAVPASFVWQLLQQTVVRHERQIGALEANMTVLIDRVSQLEDQIRRAGAEPEPPLQHQPENQFETPGRWHGPSTEGRWRAG</sequence>
<keyword evidence="3" id="KW-1185">Reference proteome</keyword>
<organism evidence="2 3">
    <name type="scientific">Penicillium bovifimosum</name>
    <dbReference type="NCBI Taxonomy" id="126998"/>
    <lineage>
        <taxon>Eukaryota</taxon>
        <taxon>Fungi</taxon>
        <taxon>Dikarya</taxon>
        <taxon>Ascomycota</taxon>
        <taxon>Pezizomycotina</taxon>
        <taxon>Eurotiomycetes</taxon>
        <taxon>Eurotiomycetidae</taxon>
        <taxon>Eurotiales</taxon>
        <taxon>Aspergillaceae</taxon>
        <taxon>Penicillium</taxon>
    </lineage>
</organism>
<reference evidence="2" key="2">
    <citation type="journal article" date="2023" name="IMA Fungus">
        <title>Comparative genomic study of the Penicillium genus elucidates a diverse pangenome and 15 lateral gene transfer events.</title>
        <authorList>
            <person name="Petersen C."/>
            <person name="Sorensen T."/>
            <person name="Nielsen M.R."/>
            <person name="Sondergaard T.E."/>
            <person name="Sorensen J.L."/>
            <person name="Fitzpatrick D.A."/>
            <person name="Frisvad J.C."/>
            <person name="Nielsen K.L."/>
        </authorList>
    </citation>
    <scope>NUCLEOTIDE SEQUENCE</scope>
    <source>
        <strain evidence="2">IBT 22155</strain>
    </source>
</reference>
<evidence type="ECO:0000256" key="1">
    <source>
        <dbReference type="SAM" id="MobiDB-lite"/>
    </source>
</evidence>
<dbReference type="GeneID" id="81409245"/>
<name>A0A9W9KVX2_9EURO</name>
<evidence type="ECO:0000313" key="2">
    <source>
        <dbReference type="EMBL" id="KAJ5121370.1"/>
    </source>
</evidence>
<dbReference type="EMBL" id="JAPQKL010000007">
    <property type="protein sequence ID" value="KAJ5121370.1"/>
    <property type="molecule type" value="Genomic_DNA"/>
</dbReference>
<evidence type="ECO:0000313" key="3">
    <source>
        <dbReference type="Proteomes" id="UP001149079"/>
    </source>
</evidence>
<accession>A0A9W9KVX2</accession>
<dbReference type="OrthoDB" id="4376746at2759"/>
<feature type="region of interest" description="Disordered" evidence="1">
    <location>
        <begin position="211"/>
        <end position="243"/>
    </location>
</feature>
<reference evidence="2" key="1">
    <citation type="submission" date="2022-11" db="EMBL/GenBank/DDBJ databases">
        <authorList>
            <person name="Petersen C."/>
        </authorList>
    </citation>
    <scope>NUCLEOTIDE SEQUENCE</scope>
    <source>
        <strain evidence="2">IBT 22155</strain>
    </source>
</reference>
<dbReference type="Proteomes" id="UP001149079">
    <property type="component" value="Unassembled WGS sequence"/>
</dbReference>
<dbReference type="AlphaFoldDB" id="A0A9W9KVX2"/>
<gene>
    <name evidence="2" type="ORF">N7515_009331</name>
</gene>
<proteinExistence type="predicted"/>
<dbReference type="RefSeq" id="XP_056517874.1">
    <property type="nucleotide sequence ID" value="XM_056670075.1"/>
</dbReference>